<dbReference type="GO" id="GO:0035438">
    <property type="term" value="F:cyclic-di-GMP binding"/>
    <property type="evidence" value="ECO:0007669"/>
    <property type="project" value="InterPro"/>
</dbReference>
<gene>
    <name evidence="2" type="ORF">EAL2_c16530</name>
</gene>
<evidence type="ECO:0000259" key="1">
    <source>
        <dbReference type="Pfam" id="PF07238"/>
    </source>
</evidence>
<proteinExistence type="predicted"/>
<dbReference type="AlphaFoldDB" id="W8TGI5"/>
<dbReference type="Gene3D" id="2.40.10.220">
    <property type="entry name" value="predicted glycosyltransferase like domains"/>
    <property type="match status" value="1"/>
</dbReference>
<protein>
    <recommendedName>
        <fullName evidence="1">PilZ domain-containing protein</fullName>
    </recommendedName>
</protein>
<feature type="domain" description="PilZ" evidence="1">
    <location>
        <begin position="33"/>
        <end position="109"/>
    </location>
</feature>
<evidence type="ECO:0000313" key="3">
    <source>
        <dbReference type="Proteomes" id="UP000019591"/>
    </source>
</evidence>
<dbReference type="OrthoDB" id="2087322at2"/>
<dbReference type="PATRIC" id="fig|1286171.3.peg.1604"/>
<dbReference type="EMBL" id="CP007452">
    <property type="protein sequence ID" value="AHM56948.1"/>
    <property type="molecule type" value="Genomic_DNA"/>
</dbReference>
<dbReference type="RefSeq" id="WP_025435919.1">
    <property type="nucleotide sequence ID" value="NZ_CP007452.1"/>
</dbReference>
<dbReference type="Proteomes" id="UP000019591">
    <property type="component" value="Chromosome"/>
</dbReference>
<keyword evidence="3" id="KW-1185">Reference proteome</keyword>
<organism evidence="2 3">
    <name type="scientific">Peptoclostridium acidaminophilum DSM 3953</name>
    <dbReference type="NCBI Taxonomy" id="1286171"/>
    <lineage>
        <taxon>Bacteria</taxon>
        <taxon>Bacillati</taxon>
        <taxon>Bacillota</taxon>
        <taxon>Clostridia</taxon>
        <taxon>Peptostreptococcales</taxon>
        <taxon>Peptoclostridiaceae</taxon>
        <taxon>Peptoclostridium</taxon>
    </lineage>
</organism>
<dbReference type="HOGENOM" id="CLU_2023258_0_0_9"/>
<dbReference type="STRING" id="1286171.EAL2_c16530"/>
<dbReference type="Pfam" id="PF07238">
    <property type="entry name" value="PilZ"/>
    <property type="match status" value="1"/>
</dbReference>
<dbReference type="KEGG" id="eac:EAL2_c16530"/>
<name>W8TGI5_PEPAC</name>
<accession>W8TGI5</accession>
<dbReference type="InterPro" id="IPR009875">
    <property type="entry name" value="PilZ_domain"/>
</dbReference>
<dbReference type="eggNOG" id="ENOG503392U">
    <property type="taxonomic scope" value="Bacteria"/>
</dbReference>
<reference evidence="2 3" key="1">
    <citation type="journal article" date="2014" name="Genome Announc.">
        <title>Complete Genome Sequence of Amino Acid-Utilizing Eubacterium acidaminophilum al-2 (DSM 3953).</title>
        <authorList>
            <person name="Poehlein A."/>
            <person name="Andreesen J.R."/>
            <person name="Daniel R."/>
        </authorList>
    </citation>
    <scope>NUCLEOTIDE SEQUENCE [LARGE SCALE GENOMIC DNA]</scope>
    <source>
        <strain evidence="2 3">DSM 3953</strain>
    </source>
</reference>
<dbReference type="SUPFAM" id="SSF141371">
    <property type="entry name" value="PilZ domain-like"/>
    <property type="match status" value="1"/>
</dbReference>
<evidence type="ECO:0000313" key="2">
    <source>
        <dbReference type="EMBL" id="AHM56948.1"/>
    </source>
</evidence>
<sequence>MDPHLLRHHARVRHEDKSMCWRYYDEKELIELENPLELYIVDISAGGVGVKSFSSISKGNILIFDLPFGLSTYKVMGKVMWVDKRENCYRGGLEFVSLPFSLKESLIELSKLGEEAPLVESY</sequence>